<dbReference type="GeneID" id="100560003"/>
<feature type="signal peptide" evidence="2">
    <location>
        <begin position="1"/>
        <end position="19"/>
    </location>
</feature>
<dbReference type="KEGG" id="acs:100560003"/>
<accession>A0A803U1M8</accession>
<keyword evidence="2" id="KW-0732">Signal</keyword>
<dbReference type="InParanoid" id="A0A803U1M8"/>
<keyword evidence="1" id="KW-0812">Transmembrane</keyword>
<reference evidence="3" key="2">
    <citation type="submission" date="2025-08" db="UniProtKB">
        <authorList>
            <consortium name="Ensembl"/>
        </authorList>
    </citation>
    <scope>IDENTIFICATION</scope>
</reference>
<reference evidence="3" key="1">
    <citation type="submission" date="2009-12" db="EMBL/GenBank/DDBJ databases">
        <title>The Genome Sequence of Anolis carolinensis (Green Anole Lizard).</title>
        <authorList>
            <consortium name="The Genome Sequencing Platform"/>
            <person name="Di Palma F."/>
            <person name="Alfoldi J."/>
            <person name="Heiman D."/>
            <person name="Young S."/>
            <person name="Grabherr M."/>
            <person name="Johnson J."/>
            <person name="Lander E.S."/>
            <person name="Lindblad-Toh K."/>
        </authorList>
    </citation>
    <scope>NUCLEOTIDE SEQUENCE [LARGE SCALE GENOMIC DNA]</scope>
    <source>
        <strain evidence="3">JBL SC #1</strain>
    </source>
</reference>
<dbReference type="AlphaFoldDB" id="A0A803U1M8"/>
<dbReference type="Proteomes" id="UP000001646">
    <property type="component" value="Unplaced"/>
</dbReference>
<keyword evidence="1" id="KW-0472">Membrane</keyword>
<gene>
    <name evidence="3" type="primary">LOC100560003</name>
</gene>
<keyword evidence="1" id="KW-1133">Transmembrane helix</keyword>
<evidence type="ECO:0000313" key="4">
    <source>
        <dbReference type="Proteomes" id="UP000001646"/>
    </source>
</evidence>
<reference evidence="3" key="3">
    <citation type="submission" date="2025-09" db="UniProtKB">
        <authorList>
            <consortium name="Ensembl"/>
        </authorList>
    </citation>
    <scope>IDENTIFICATION</scope>
</reference>
<evidence type="ECO:0000313" key="3">
    <source>
        <dbReference type="Ensembl" id="ENSACAP00000041368.1"/>
    </source>
</evidence>
<protein>
    <recommendedName>
        <fullName evidence="5">Uroplakin 3B</fullName>
    </recommendedName>
</protein>
<feature type="chain" id="PRO_5033031258" description="Uroplakin 3B" evidence="2">
    <location>
        <begin position="20"/>
        <end position="202"/>
    </location>
</feature>
<feature type="transmembrane region" description="Helical" evidence="1">
    <location>
        <begin position="174"/>
        <end position="195"/>
    </location>
</feature>
<proteinExistence type="predicted"/>
<dbReference type="OrthoDB" id="9947134at2759"/>
<evidence type="ECO:0000256" key="2">
    <source>
        <dbReference type="SAM" id="SignalP"/>
    </source>
</evidence>
<dbReference type="Ensembl" id="ENSACAT00000053563.1">
    <property type="protein sequence ID" value="ENSACAP00000041368.1"/>
    <property type="gene ID" value="ENSACAG00000045034.1"/>
</dbReference>
<evidence type="ECO:0000256" key="1">
    <source>
        <dbReference type="SAM" id="Phobius"/>
    </source>
</evidence>
<dbReference type="GeneTree" id="ENSGT00970000198077"/>
<evidence type="ECO:0008006" key="5">
    <source>
        <dbReference type="Google" id="ProtNLM"/>
    </source>
</evidence>
<name>A0A803U1M8_ANOCA</name>
<keyword evidence="4" id="KW-1185">Reference proteome</keyword>
<sequence>MEWLMLPFLVTCLLYSGSASLLVLDYPISLYHADSRLSTVLWLRPAYCLYEQWTRETLDPSQASHWTATLLVEAKAEGSNSTYKIGQRFPVPRCSPVVDDTAAYGMGPTLVCLNDSCTKPVLPGHGYSVRFVLYNQAQCRLAATKWSQLFHTRDLPRSFRSIETDFRGASGGRVAVIVLLSITVFILLAGVWFAISNNNHRS</sequence>
<organism evidence="3 4">
    <name type="scientific">Anolis carolinensis</name>
    <name type="common">Green anole</name>
    <name type="synonym">American chameleon</name>
    <dbReference type="NCBI Taxonomy" id="28377"/>
    <lineage>
        <taxon>Eukaryota</taxon>
        <taxon>Metazoa</taxon>
        <taxon>Chordata</taxon>
        <taxon>Craniata</taxon>
        <taxon>Vertebrata</taxon>
        <taxon>Euteleostomi</taxon>
        <taxon>Lepidosauria</taxon>
        <taxon>Squamata</taxon>
        <taxon>Bifurcata</taxon>
        <taxon>Unidentata</taxon>
        <taxon>Episquamata</taxon>
        <taxon>Toxicofera</taxon>
        <taxon>Iguania</taxon>
        <taxon>Dactyloidae</taxon>
        <taxon>Anolis</taxon>
    </lineage>
</organism>